<evidence type="ECO:0000259" key="1">
    <source>
        <dbReference type="Pfam" id="PF01593"/>
    </source>
</evidence>
<feature type="domain" description="Amine oxidase" evidence="1">
    <location>
        <begin position="11"/>
        <end position="442"/>
    </location>
</feature>
<dbReference type="InterPro" id="IPR036188">
    <property type="entry name" value="FAD/NAD-bd_sf"/>
</dbReference>
<dbReference type="SUPFAM" id="SSF51905">
    <property type="entry name" value="FAD/NAD(P)-binding domain"/>
    <property type="match status" value="1"/>
</dbReference>
<dbReference type="Pfam" id="PF01593">
    <property type="entry name" value="Amino_oxidase"/>
    <property type="match status" value="1"/>
</dbReference>
<organism evidence="2 3">
    <name type="scientific">Noviherbaspirillum aridicola</name>
    <dbReference type="NCBI Taxonomy" id="2849687"/>
    <lineage>
        <taxon>Bacteria</taxon>
        <taxon>Pseudomonadati</taxon>
        <taxon>Pseudomonadota</taxon>
        <taxon>Betaproteobacteria</taxon>
        <taxon>Burkholderiales</taxon>
        <taxon>Oxalobacteraceae</taxon>
        <taxon>Noviherbaspirillum</taxon>
    </lineage>
</organism>
<evidence type="ECO:0000313" key="3">
    <source>
        <dbReference type="Proteomes" id="UP000887222"/>
    </source>
</evidence>
<dbReference type="InterPro" id="IPR002937">
    <property type="entry name" value="Amino_oxidase"/>
</dbReference>
<evidence type="ECO:0000313" key="2">
    <source>
        <dbReference type="EMBL" id="GIZ50140.1"/>
    </source>
</evidence>
<dbReference type="EMBL" id="BPMK01000001">
    <property type="protein sequence ID" value="GIZ50140.1"/>
    <property type="molecule type" value="Genomic_DNA"/>
</dbReference>
<comment type="caution">
    <text evidence="2">The sequence shown here is derived from an EMBL/GenBank/DDBJ whole genome shotgun (WGS) entry which is preliminary data.</text>
</comment>
<protein>
    <submittedName>
        <fullName evidence="2">Phytoene desaturase</fullName>
    </submittedName>
</protein>
<proteinExistence type="predicted"/>
<keyword evidence="3" id="KW-1185">Reference proteome</keyword>
<dbReference type="NCBIfam" id="TIGR03467">
    <property type="entry name" value="HpnE"/>
    <property type="match status" value="1"/>
</dbReference>
<sequence>MPDAIIAGGGLAGLACAVALADRGLQVAVLERGGRLGGRAGSWRDDVSGDMVDIGPHVVHSEYRNMLALLQRLGTRELIQWQPEEVIALATAPGPMPLGHSPLPPPLSLIPGLLKAPGLRLRDHLSMAIPTWRAMKLLEEDIGALDAQSALDFMRRSGVSERMIEWWWKFAAMVVTNVPLERCSAASLLRIHGQLSGYRRLHFGFAAVGLGELYAEQAARVIRTAGGEVRTGCAVRAIEAGGRAPSVVLADGTRLHAGHIISALPPHELDSVLPAEWKRAEPFASLRRFEPSPYVSCYLWFDRPVMPRRFVSHLWSPARLNYDFYDLSRIRRGWEGRASVVATNIIYSHRVHHLGDDEIVRATVAELAEFAPAAAQARLVHARVHRIPMAIPCPVVGFERMRPATRTRVPGLILAGDWVKTGLPCTMESAVMSGMLSAEEVLAALGKPQRLARPPRMPDGLSGLVRRAARAYRGSGGGPGR</sequence>
<accession>A0ABQ4Q059</accession>
<dbReference type="RefSeq" id="WP_220806327.1">
    <property type="nucleotide sequence ID" value="NZ_BPMK01000001.1"/>
</dbReference>
<dbReference type="Gene3D" id="3.50.50.60">
    <property type="entry name" value="FAD/NAD(P)-binding domain"/>
    <property type="match status" value="1"/>
</dbReference>
<reference evidence="2 3" key="1">
    <citation type="journal article" date="2022" name="Int. J. Syst. Evol. Microbiol.">
        <title>Noviherbaspirillum aridicola sp. nov., isolated from an arid soil in Pakistan.</title>
        <authorList>
            <person name="Khan I.U."/>
            <person name="Saqib M."/>
            <person name="Amin A."/>
            <person name="Hussain F."/>
            <person name="Li L."/>
            <person name="Liu Y.H."/>
            <person name="Fang B.Z."/>
            <person name="Ahmed I."/>
            <person name="Li W.J."/>
        </authorList>
    </citation>
    <scope>NUCLEOTIDE SEQUENCE [LARGE SCALE GENOMIC DNA]</scope>
    <source>
        <strain evidence="2 3">NCCP-691</strain>
    </source>
</reference>
<dbReference type="PANTHER" id="PTHR42923">
    <property type="entry name" value="PROTOPORPHYRINOGEN OXIDASE"/>
    <property type="match status" value="1"/>
</dbReference>
<gene>
    <name evidence="2" type="primary">pds</name>
    <name evidence="2" type="ORF">NCCP691_01540</name>
</gene>
<dbReference type="InterPro" id="IPR017830">
    <property type="entry name" value="SQase_HpnE"/>
</dbReference>
<dbReference type="Proteomes" id="UP000887222">
    <property type="component" value="Unassembled WGS sequence"/>
</dbReference>
<dbReference type="PANTHER" id="PTHR42923:SF47">
    <property type="entry name" value="BLR3003 PROTEIN"/>
    <property type="match status" value="1"/>
</dbReference>
<dbReference type="InterPro" id="IPR050464">
    <property type="entry name" value="Zeta_carotene_desat/Oxidored"/>
</dbReference>
<name>A0ABQ4Q059_9BURK</name>